<sequence>MTEQNAESIASHPDGNALHLTPDPQLLAGAQAAFKQAYAPYSKFRVGAALRTPDGQVFFGANVENSSFGLTRCAEQSAVQALATAGGRTFTDLVVYTEASPPATPCGACRQILFEFAPDARVVCTNAQGEVISGLVRDFLPHGFRLAQEEEEPGAGG</sequence>
<dbReference type="STRING" id="243230.DR_2177"/>
<comment type="similarity">
    <text evidence="3 14">Belongs to the cytidine and deoxycytidylate deaminase family.</text>
</comment>
<dbReference type="CDD" id="cd01283">
    <property type="entry name" value="cytidine_deaminase"/>
    <property type="match status" value="1"/>
</dbReference>
<evidence type="ECO:0000313" key="16">
    <source>
        <dbReference type="EMBL" id="AAF11726.1"/>
    </source>
</evidence>
<evidence type="ECO:0000256" key="13">
    <source>
        <dbReference type="PIRSR" id="PIRSR606262-3"/>
    </source>
</evidence>
<dbReference type="EC" id="3.5.4.5" evidence="4 14"/>
<dbReference type="OrthoDB" id="9795347at2"/>
<dbReference type="GO" id="GO:0055086">
    <property type="term" value="P:nucleobase-containing small molecule metabolic process"/>
    <property type="evidence" value="ECO:0007669"/>
    <property type="project" value="UniProtKB-ARBA"/>
</dbReference>
<keyword evidence="7 14" id="KW-0378">Hydrolase</keyword>
<keyword evidence="17" id="KW-1185">Reference proteome</keyword>
<keyword evidence="6 13" id="KW-0479">Metal-binding</keyword>
<comment type="function">
    <text evidence="2 14">This enzyme scavenges exogenous and endogenous cytidine and 2'-deoxycytidine for UMP synthesis.</text>
</comment>
<feature type="binding site" evidence="13">
    <location>
        <position position="106"/>
    </location>
    <ligand>
        <name>Zn(2+)</name>
        <dbReference type="ChEBI" id="CHEBI:29105"/>
        <note>catalytic</note>
    </ligand>
</feature>
<name>Q9RSE7_DEIRA</name>
<dbReference type="PANTHER" id="PTHR11644">
    <property type="entry name" value="CYTIDINE DEAMINASE"/>
    <property type="match status" value="1"/>
</dbReference>
<evidence type="ECO:0000256" key="6">
    <source>
        <dbReference type="ARBA" id="ARBA00022723"/>
    </source>
</evidence>
<evidence type="ECO:0000256" key="2">
    <source>
        <dbReference type="ARBA" id="ARBA00003949"/>
    </source>
</evidence>
<dbReference type="RefSeq" id="WP_010888808.1">
    <property type="nucleotide sequence ID" value="NC_001263.1"/>
</dbReference>
<dbReference type="PATRIC" id="fig|243230.17.peg.2402"/>
<comment type="catalytic activity">
    <reaction evidence="10 14">
        <text>2'-deoxycytidine + H2O + H(+) = 2'-deoxyuridine + NH4(+)</text>
        <dbReference type="Rhea" id="RHEA:13433"/>
        <dbReference type="ChEBI" id="CHEBI:15377"/>
        <dbReference type="ChEBI" id="CHEBI:15378"/>
        <dbReference type="ChEBI" id="CHEBI:15698"/>
        <dbReference type="ChEBI" id="CHEBI:16450"/>
        <dbReference type="ChEBI" id="CHEBI:28938"/>
        <dbReference type="EC" id="3.5.4.5"/>
    </reaction>
</comment>
<dbReference type="Pfam" id="PF00383">
    <property type="entry name" value="dCMP_cyt_deam_1"/>
    <property type="match status" value="1"/>
</dbReference>
<dbReference type="InterPro" id="IPR016192">
    <property type="entry name" value="APOBEC/CMP_deaminase_Zn-bd"/>
</dbReference>
<evidence type="ECO:0000256" key="7">
    <source>
        <dbReference type="ARBA" id="ARBA00022801"/>
    </source>
</evidence>
<dbReference type="FunCoup" id="Q9RSE7">
    <property type="interactions" value="125"/>
</dbReference>
<dbReference type="eggNOG" id="COG0295">
    <property type="taxonomic scope" value="Bacteria"/>
</dbReference>
<gene>
    <name evidence="16" type="ordered locus">DR_2177</name>
</gene>
<proteinExistence type="inferred from homology"/>
<dbReference type="Gene3D" id="3.40.140.10">
    <property type="entry name" value="Cytidine Deaminase, domain 2"/>
    <property type="match status" value="1"/>
</dbReference>
<feature type="active site" description="Proton donor" evidence="12">
    <location>
        <position position="75"/>
    </location>
</feature>
<dbReference type="NCBIfam" id="TIGR01354">
    <property type="entry name" value="cyt_deam_tetra"/>
    <property type="match status" value="1"/>
</dbReference>
<reference evidence="16 17" key="1">
    <citation type="journal article" date="1999" name="Science">
        <title>Genome sequence of the radioresistant bacterium Deinococcus radiodurans R1.</title>
        <authorList>
            <person name="White O."/>
            <person name="Eisen J.A."/>
            <person name="Heidelberg J.F."/>
            <person name="Hickey E.K."/>
            <person name="Peterson J.D."/>
            <person name="Dodson R.J."/>
            <person name="Haft D.H."/>
            <person name="Gwinn M.L."/>
            <person name="Nelson W.C."/>
            <person name="Richardson D.L."/>
            <person name="Moffat K.S."/>
            <person name="Qin H."/>
            <person name="Jiang L."/>
            <person name="Pamphile W."/>
            <person name="Crosby M."/>
            <person name="Shen M."/>
            <person name="Vamathevan J.J."/>
            <person name="Lam P."/>
            <person name="McDonald L."/>
            <person name="Utterback T."/>
            <person name="Zalewski C."/>
            <person name="Makarova K.S."/>
            <person name="Aravind L."/>
            <person name="Daly M.J."/>
            <person name="Minton K.W."/>
            <person name="Fleischmann R.D."/>
            <person name="Ketchum K.A."/>
            <person name="Nelson K.E."/>
            <person name="Salzberg S."/>
            <person name="Smith H.O."/>
            <person name="Venter J.C."/>
            <person name="Fraser C.M."/>
        </authorList>
    </citation>
    <scope>NUCLEOTIDE SEQUENCE [LARGE SCALE GENOMIC DNA]</scope>
    <source>
        <strain evidence="17">ATCC 13939 / DSM 20539 / JCM 16871 / LMG 4051 / NBRC 15346 / NCIMB 9279 / R1 / VKM B-1422</strain>
    </source>
</reference>
<dbReference type="GeneID" id="69518420"/>
<evidence type="ECO:0000256" key="4">
    <source>
        <dbReference type="ARBA" id="ARBA00012783"/>
    </source>
</evidence>
<dbReference type="PIR" id="H75304">
    <property type="entry name" value="H75304"/>
</dbReference>
<feature type="domain" description="CMP/dCMP-type deaminase" evidence="15">
    <location>
        <begin position="21"/>
        <end position="147"/>
    </location>
</feature>
<comment type="catalytic activity">
    <reaction evidence="11 14">
        <text>cytidine + H2O + H(+) = uridine + NH4(+)</text>
        <dbReference type="Rhea" id="RHEA:16069"/>
        <dbReference type="ChEBI" id="CHEBI:15377"/>
        <dbReference type="ChEBI" id="CHEBI:15378"/>
        <dbReference type="ChEBI" id="CHEBI:16704"/>
        <dbReference type="ChEBI" id="CHEBI:17562"/>
        <dbReference type="ChEBI" id="CHEBI:28938"/>
        <dbReference type="EC" id="3.5.4.5"/>
    </reaction>
</comment>
<accession>Q9RSE7</accession>
<dbReference type="GO" id="GO:0008270">
    <property type="term" value="F:zinc ion binding"/>
    <property type="evidence" value="ECO:0000318"/>
    <property type="project" value="GO_Central"/>
</dbReference>
<dbReference type="InterPro" id="IPR006262">
    <property type="entry name" value="Cyt_deam_tetra"/>
</dbReference>
<evidence type="ECO:0000256" key="12">
    <source>
        <dbReference type="PIRSR" id="PIRSR606262-1"/>
    </source>
</evidence>
<keyword evidence="8 13" id="KW-0862">Zinc</keyword>
<dbReference type="InterPro" id="IPR050202">
    <property type="entry name" value="Cyt/Deoxycyt_deaminase"/>
</dbReference>
<evidence type="ECO:0000256" key="14">
    <source>
        <dbReference type="RuleBase" id="RU364006"/>
    </source>
</evidence>
<dbReference type="PANTHER" id="PTHR11644:SF2">
    <property type="entry name" value="CYTIDINE DEAMINASE"/>
    <property type="match status" value="1"/>
</dbReference>
<dbReference type="PaxDb" id="243230-DR_2177"/>
<evidence type="ECO:0000256" key="10">
    <source>
        <dbReference type="ARBA" id="ARBA00049252"/>
    </source>
</evidence>
<dbReference type="InParanoid" id="Q9RSE7"/>
<dbReference type="PROSITE" id="PS51747">
    <property type="entry name" value="CYT_DCMP_DEAMINASES_2"/>
    <property type="match status" value="1"/>
</dbReference>
<dbReference type="SUPFAM" id="SSF53927">
    <property type="entry name" value="Cytidine deaminase-like"/>
    <property type="match status" value="1"/>
</dbReference>
<protein>
    <recommendedName>
        <fullName evidence="5 14">Cytidine deaminase</fullName>
        <ecNumber evidence="4 14">3.5.4.5</ecNumber>
    </recommendedName>
    <alternativeName>
        <fullName evidence="9 14">Cytidine aminohydrolase</fullName>
    </alternativeName>
</protein>
<organism evidence="16 17">
    <name type="scientific">Deinococcus radiodurans (strain ATCC 13939 / DSM 20539 / JCM 16871 / CCUG 27074 / LMG 4051 / NBRC 15346 / NCIMB 9279 / VKM B-1422 / R1)</name>
    <dbReference type="NCBI Taxonomy" id="243230"/>
    <lineage>
        <taxon>Bacteria</taxon>
        <taxon>Thermotogati</taxon>
        <taxon>Deinococcota</taxon>
        <taxon>Deinococci</taxon>
        <taxon>Deinococcales</taxon>
        <taxon>Deinococcaceae</taxon>
        <taxon>Deinococcus</taxon>
    </lineage>
</organism>
<evidence type="ECO:0000256" key="1">
    <source>
        <dbReference type="ARBA" id="ARBA00001947"/>
    </source>
</evidence>
<evidence type="ECO:0000313" key="17">
    <source>
        <dbReference type="Proteomes" id="UP000002524"/>
    </source>
</evidence>
<dbReference type="FunFam" id="3.40.140.10:FF:000008">
    <property type="entry name" value="Cytidine deaminase"/>
    <property type="match status" value="1"/>
</dbReference>
<dbReference type="KEGG" id="dra:DR_2177"/>
<dbReference type="Proteomes" id="UP000002524">
    <property type="component" value="Chromosome 1"/>
</dbReference>
<dbReference type="EnsemblBacteria" id="AAF11726">
    <property type="protein sequence ID" value="AAF11726"/>
    <property type="gene ID" value="DR_2177"/>
</dbReference>
<evidence type="ECO:0000256" key="11">
    <source>
        <dbReference type="ARBA" id="ARBA00049558"/>
    </source>
</evidence>
<dbReference type="NCBIfam" id="NF004064">
    <property type="entry name" value="PRK05578.1"/>
    <property type="match status" value="1"/>
</dbReference>
<dbReference type="GO" id="GO:0072527">
    <property type="term" value="P:pyrimidine-containing compound metabolic process"/>
    <property type="evidence" value="ECO:0007669"/>
    <property type="project" value="UniProtKB-ARBA"/>
</dbReference>
<dbReference type="GO" id="GO:0004126">
    <property type="term" value="F:cytidine deaminase activity"/>
    <property type="evidence" value="ECO:0000318"/>
    <property type="project" value="GO_Central"/>
</dbReference>
<feature type="binding site" evidence="13">
    <location>
        <position position="109"/>
    </location>
    <ligand>
        <name>Zn(2+)</name>
        <dbReference type="ChEBI" id="CHEBI:29105"/>
        <note>catalytic</note>
    </ligand>
</feature>
<evidence type="ECO:0000256" key="9">
    <source>
        <dbReference type="ARBA" id="ARBA00032005"/>
    </source>
</evidence>
<evidence type="ECO:0000256" key="8">
    <source>
        <dbReference type="ARBA" id="ARBA00022833"/>
    </source>
</evidence>
<dbReference type="InterPro" id="IPR016193">
    <property type="entry name" value="Cytidine_deaminase-like"/>
</dbReference>
<evidence type="ECO:0000259" key="15">
    <source>
        <dbReference type="PROSITE" id="PS51747"/>
    </source>
</evidence>
<dbReference type="AlphaFoldDB" id="Q9RSE7"/>
<dbReference type="InterPro" id="IPR002125">
    <property type="entry name" value="CMP_dCMP_dom"/>
</dbReference>
<dbReference type="EMBL" id="AE000513">
    <property type="protein sequence ID" value="AAF11726.1"/>
    <property type="molecule type" value="Genomic_DNA"/>
</dbReference>
<evidence type="ECO:0000256" key="5">
    <source>
        <dbReference type="ARBA" id="ARBA00018266"/>
    </source>
</evidence>
<comment type="cofactor">
    <cofactor evidence="1 13 14">
        <name>Zn(2+)</name>
        <dbReference type="ChEBI" id="CHEBI:29105"/>
    </cofactor>
</comment>
<dbReference type="GO" id="GO:0042802">
    <property type="term" value="F:identical protein binding"/>
    <property type="evidence" value="ECO:0007669"/>
    <property type="project" value="UniProtKB-ARBA"/>
</dbReference>
<dbReference type="GO" id="GO:0005829">
    <property type="term" value="C:cytosol"/>
    <property type="evidence" value="ECO:0000318"/>
    <property type="project" value="GO_Central"/>
</dbReference>
<evidence type="ECO:0000256" key="3">
    <source>
        <dbReference type="ARBA" id="ARBA00006576"/>
    </source>
</evidence>
<dbReference type="HOGENOM" id="CLU_097262_0_1_0"/>
<dbReference type="PROSITE" id="PS00903">
    <property type="entry name" value="CYT_DCMP_DEAMINASES_1"/>
    <property type="match status" value="1"/>
</dbReference>
<feature type="binding site" evidence="13">
    <location>
        <position position="73"/>
    </location>
    <ligand>
        <name>Zn(2+)</name>
        <dbReference type="ChEBI" id="CHEBI:29105"/>
        <note>catalytic</note>
    </ligand>
</feature>